<protein>
    <submittedName>
        <fullName evidence="1">Uncharacterized protein</fullName>
    </submittedName>
</protein>
<evidence type="ECO:0000313" key="2">
    <source>
        <dbReference type="Proteomes" id="UP001292094"/>
    </source>
</evidence>
<organism evidence="1 2">
    <name type="scientific">Petrolisthes manimaculis</name>
    <dbReference type="NCBI Taxonomy" id="1843537"/>
    <lineage>
        <taxon>Eukaryota</taxon>
        <taxon>Metazoa</taxon>
        <taxon>Ecdysozoa</taxon>
        <taxon>Arthropoda</taxon>
        <taxon>Crustacea</taxon>
        <taxon>Multicrustacea</taxon>
        <taxon>Malacostraca</taxon>
        <taxon>Eumalacostraca</taxon>
        <taxon>Eucarida</taxon>
        <taxon>Decapoda</taxon>
        <taxon>Pleocyemata</taxon>
        <taxon>Anomura</taxon>
        <taxon>Galatheoidea</taxon>
        <taxon>Porcellanidae</taxon>
        <taxon>Petrolisthes</taxon>
    </lineage>
</organism>
<comment type="caution">
    <text evidence="1">The sequence shown here is derived from an EMBL/GenBank/DDBJ whole genome shotgun (WGS) entry which is preliminary data.</text>
</comment>
<reference evidence="1" key="1">
    <citation type="submission" date="2023-11" db="EMBL/GenBank/DDBJ databases">
        <title>Genome assemblies of two species of porcelain crab, Petrolisthes cinctipes and Petrolisthes manimaculis (Anomura: Porcellanidae).</title>
        <authorList>
            <person name="Angst P."/>
        </authorList>
    </citation>
    <scope>NUCLEOTIDE SEQUENCE</scope>
    <source>
        <strain evidence="1">PB745_02</strain>
        <tissue evidence="1">Gill</tissue>
    </source>
</reference>
<keyword evidence="2" id="KW-1185">Reference proteome</keyword>
<name>A0AAE1NYI6_9EUCA</name>
<dbReference type="Proteomes" id="UP001292094">
    <property type="component" value="Unassembled WGS sequence"/>
</dbReference>
<sequence length="106" mass="11525">MKKMRNAETQWERREKQIGVETWPRDLVRAGFRCSVAPVSPFLPSWLGSLGTLALGKSVVSPQVKCYPGTRPRWSAGARVVAGCQGLSIICETGPVASRSIPGHGY</sequence>
<accession>A0AAE1NYI6</accession>
<dbReference type="EMBL" id="JAWZYT010003378">
    <property type="protein sequence ID" value="KAK4298719.1"/>
    <property type="molecule type" value="Genomic_DNA"/>
</dbReference>
<proteinExistence type="predicted"/>
<evidence type="ECO:0000313" key="1">
    <source>
        <dbReference type="EMBL" id="KAK4298719.1"/>
    </source>
</evidence>
<gene>
    <name evidence="1" type="ORF">Pmani_028953</name>
</gene>
<dbReference type="AlphaFoldDB" id="A0AAE1NYI6"/>